<dbReference type="STRING" id="307507.A0A2V0NQ68"/>
<proteinExistence type="inferred from homology"/>
<evidence type="ECO:0000256" key="1">
    <source>
        <dbReference type="ARBA" id="ARBA00008025"/>
    </source>
</evidence>
<sequence>MLVYALVARAAPPGAADAAPVVLAHHASCGSTGNLESVAVECFRGFADSRKDAFTVMCNGWLFNFLAAQGFVYLVVGDEIAGRQLPFACARRVADAFAPFAERARAARAHSLQRAFSPVLARELEYCQARPEEVCRAAAVRAAVDEVKGIMIANLDWLESAVNSANSGAPHEPFVHTYSGAAAGPSKVEHLKTKAVELRARIAQQSVALRLCIVFVGLLLVAAILGTALCRSGAVACGQGPVQQRRR</sequence>
<dbReference type="Gene3D" id="3.30.450.50">
    <property type="entry name" value="Longin domain"/>
    <property type="match status" value="1"/>
</dbReference>
<keyword evidence="7" id="KW-1185">Reference proteome</keyword>
<evidence type="ECO:0000256" key="3">
    <source>
        <dbReference type="ARBA" id="ARBA00046280"/>
    </source>
</evidence>
<dbReference type="GO" id="GO:0012505">
    <property type="term" value="C:endomembrane system"/>
    <property type="evidence" value="ECO:0007669"/>
    <property type="project" value="UniProtKB-SubCell"/>
</dbReference>
<keyword evidence="4" id="KW-0812">Transmembrane</keyword>
<dbReference type="InterPro" id="IPR010908">
    <property type="entry name" value="Longin_dom"/>
</dbReference>
<dbReference type="EMBL" id="BDRX01000002">
    <property type="protein sequence ID" value="GBF87673.1"/>
    <property type="molecule type" value="Genomic_DNA"/>
</dbReference>
<name>A0A2V0NQ68_9CHLO</name>
<comment type="similarity">
    <text evidence="1">Belongs to the synaptobrevin family.</text>
</comment>
<evidence type="ECO:0000259" key="5">
    <source>
        <dbReference type="PROSITE" id="PS50859"/>
    </source>
</evidence>
<dbReference type="SUPFAM" id="SSF64356">
    <property type="entry name" value="SNARE-like"/>
    <property type="match status" value="1"/>
</dbReference>
<gene>
    <name evidence="6" type="ORF">Rsub_00384</name>
</gene>
<reference evidence="6 7" key="1">
    <citation type="journal article" date="2018" name="Sci. Rep.">
        <title>Raphidocelis subcapitata (=Pseudokirchneriella subcapitata) provides an insight into genome evolution and environmental adaptations in the Sphaeropleales.</title>
        <authorList>
            <person name="Suzuki S."/>
            <person name="Yamaguchi H."/>
            <person name="Nakajima N."/>
            <person name="Kawachi M."/>
        </authorList>
    </citation>
    <scope>NUCLEOTIDE SEQUENCE [LARGE SCALE GENOMIC DNA]</scope>
    <source>
        <strain evidence="6 7">NIES-35</strain>
    </source>
</reference>
<dbReference type="Pfam" id="PF13774">
    <property type="entry name" value="Longin"/>
    <property type="match status" value="1"/>
</dbReference>
<evidence type="ECO:0000313" key="6">
    <source>
        <dbReference type="EMBL" id="GBF87673.1"/>
    </source>
</evidence>
<dbReference type="CDD" id="cd14824">
    <property type="entry name" value="Longin"/>
    <property type="match status" value="1"/>
</dbReference>
<dbReference type="SMART" id="SM01270">
    <property type="entry name" value="Longin"/>
    <property type="match status" value="1"/>
</dbReference>
<feature type="transmembrane region" description="Helical" evidence="4">
    <location>
        <begin position="207"/>
        <end position="229"/>
    </location>
</feature>
<dbReference type="AlphaFoldDB" id="A0A2V0NQ68"/>
<comment type="subcellular location">
    <subcellularLocation>
        <location evidence="3">Endomembrane system</location>
        <topology evidence="3">Single-pass type IV membrane protein</topology>
    </subcellularLocation>
</comment>
<dbReference type="InterPro" id="IPR011012">
    <property type="entry name" value="Longin-like_dom_sf"/>
</dbReference>
<accession>A0A2V0NQ68</accession>
<feature type="transmembrane region" description="Helical" evidence="4">
    <location>
        <begin position="53"/>
        <end position="76"/>
    </location>
</feature>
<keyword evidence="4" id="KW-1133">Transmembrane helix</keyword>
<organism evidence="6 7">
    <name type="scientific">Raphidocelis subcapitata</name>
    <dbReference type="NCBI Taxonomy" id="307507"/>
    <lineage>
        <taxon>Eukaryota</taxon>
        <taxon>Viridiplantae</taxon>
        <taxon>Chlorophyta</taxon>
        <taxon>core chlorophytes</taxon>
        <taxon>Chlorophyceae</taxon>
        <taxon>CS clade</taxon>
        <taxon>Sphaeropleales</taxon>
        <taxon>Selenastraceae</taxon>
        <taxon>Raphidocelis</taxon>
    </lineage>
</organism>
<dbReference type="OrthoDB" id="561396at2759"/>
<dbReference type="PANTHER" id="PTHR21136:SF168">
    <property type="entry name" value="VESICLE-ASSOCIATED MEMBRANE PROTEIN 9"/>
    <property type="match status" value="1"/>
</dbReference>
<comment type="caution">
    <text evidence="6">The sequence shown here is derived from an EMBL/GenBank/DDBJ whole genome shotgun (WGS) entry which is preliminary data.</text>
</comment>
<evidence type="ECO:0000313" key="7">
    <source>
        <dbReference type="Proteomes" id="UP000247498"/>
    </source>
</evidence>
<protein>
    <recommendedName>
        <fullName evidence="5">Longin domain-containing protein</fullName>
    </recommendedName>
</protein>
<evidence type="ECO:0000256" key="4">
    <source>
        <dbReference type="SAM" id="Phobius"/>
    </source>
</evidence>
<dbReference type="InParanoid" id="A0A2V0NQ68"/>
<dbReference type="InterPro" id="IPR051097">
    <property type="entry name" value="Synaptobrevin-like_transport"/>
</dbReference>
<keyword evidence="2 4" id="KW-0472">Membrane</keyword>
<dbReference type="PROSITE" id="PS50859">
    <property type="entry name" value="LONGIN"/>
    <property type="match status" value="1"/>
</dbReference>
<dbReference type="PANTHER" id="PTHR21136">
    <property type="entry name" value="SNARE PROTEINS"/>
    <property type="match status" value="1"/>
</dbReference>
<evidence type="ECO:0000256" key="2">
    <source>
        <dbReference type="ARBA" id="ARBA00023136"/>
    </source>
</evidence>
<dbReference type="Proteomes" id="UP000247498">
    <property type="component" value="Unassembled WGS sequence"/>
</dbReference>
<feature type="domain" description="Longin" evidence="5">
    <location>
        <begin position="6"/>
        <end position="120"/>
    </location>
</feature>